<feature type="domain" description="Amidase" evidence="1">
    <location>
        <begin position="44"/>
        <end position="425"/>
    </location>
</feature>
<comment type="caution">
    <text evidence="2">The sequence shown here is derived from an EMBL/GenBank/DDBJ whole genome shotgun (WGS) entry which is preliminary data.</text>
</comment>
<dbReference type="Pfam" id="PF01425">
    <property type="entry name" value="Amidase"/>
    <property type="match status" value="1"/>
</dbReference>
<organism evidence="2 3">
    <name type="scientific">Rhabdonatronobacter sediminivivens</name>
    <dbReference type="NCBI Taxonomy" id="2743469"/>
    <lineage>
        <taxon>Bacteria</taxon>
        <taxon>Pseudomonadati</taxon>
        <taxon>Pseudomonadota</taxon>
        <taxon>Alphaproteobacteria</taxon>
        <taxon>Rhodobacterales</taxon>
        <taxon>Paracoccaceae</taxon>
        <taxon>Rhabdonatronobacter</taxon>
    </lineage>
</organism>
<dbReference type="EMBL" id="JACBXS010000022">
    <property type="protein sequence ID" value="NYS25603.1"/>
    <property type="molecule type" value="Genomic_DNA"/>
</dbReference>
<dbReference type="SUPFAM" id="SSF75304">
    <property type="entry name" value="Amidase signature (AS) enzymes"/>
    <property type="match status" value="1"/>
</dbReference>
<dbReference type="Proteomes" id="UP000529417">
    <property type="component" value="Unassembled WGS sequence"/>
</dbReference>
<sequence length="438" mass="46027">MSAADLGRGIEAGSICPVALAEGFLDAITAHPFGPRIYARDMRARALDEAMAARGRARAGLRRGPLDGVPVSWKDLFDTAGVASESGSALLAGRVPEQDAEVLQRMTAAGTVALGKTHQTEFAYSGLGLNPVTATPPCVNDHDAVPGGSSSGAAASVAFGLAPLAIGSDTGGSVRIPAAWNDLVGLKTTHGRLSLAGVVPLAPRFDTVGPLARTVEDAALALAIMEGAPVPDLRGADLSGVRLLVLEGAPFDDIRDRPRAGFEAALEAMGAAGARIDRKNLPEVSEALALSAIIYTPECWAQWRDLLETAPDKVFAPILERFRSGRDHLAADYVAAWNRLNRLRRDYLAATAGYDAVLLPTAPNMPPDAARLMQEHGYFTTENLLTLRNTRIGNMLGLCALTLPTGTPSAGISLMMPPMADHRLLRLGAAAEVALRRQ</sequence>
<dbReference type="AlphaFoldDB" id="A0A7Z0I0C9"/>
<dbReference type="InterPro" id="IPR036928">
    <property type="entry name" value="AS_sf"/>
</dbReference>
<gene>
    <name evidence="2" type="ORF">HUK65_11430</name>
</gene>
<evidence type="ECO:0000313" key="3">
    <source>
        <dbReference type="Proteomes" id="UP000529417"/>
    </source>
</evidence>
<dbReference type="PANTHER" id="PTHR11895:SF176">
    <property type="entry name" value="AMIDASE AMID-RELATED"/>
    <property type="match status" value="1"/>
</dbReference>
<proteinExistence type="predicted"/>
<dbReference type="InterPro" id="IPR020556">
    <property type="entry name" value="Amidase_CS"/>
</dbReference>
<dbReference type="InterPro" id="IPR023631">
    <property type="entry name" value="Amidase_dom"/>
</dbReference>
<reference evidence="2 3" key="1">
    <citation type="journal article" date="2000" name="Arch. Microbiol.">
        <title>Rhodobaca bogoriensis gen. nov. and sp. nov., an alkaliphilic purple nonsulfur bacterium from African Rift Valley soda lakes.</title>
        <authorList>
            <person name="Milford A.D."/>
            <person name="Achenbach L.A."/>
            <person name="Jung D.O."/>
            <person name="Madigan M.T."/>
        </authorList>
    </citation>
    <scope>NUCLEOTIDE SEQUENCE [LARGE SCALE GENOMIC DNA]</scope>
    <source>
        <strain evidence="2 3">2376</strain>
    </source>
</reference>
<name>A0A7Z0I0C9_9RHOB</name>
<protein>
    <submittedName>
        <fullName evidence="2">Amidase</fullName>
    </submittedName>
</protein>
<dbReference type="GO" id="GO:0003824">
    <property type="term" value="F:catalytic activity"/>
    <property type="evidence" value="ECO:0007669"/>
    <property type="project" value="InterPro"/>
</dbReference>
<dbReference type="PANTHER" id="PTHR11895">
    <property type="entry name" value="TRANSAMIDASE"/>
    <property type="match status" value="1"/>
</dbReference>
<dbReference type="PROSITE" id="PS00571">
    <property type="entry name" value="AMIDASES"/>
    <property type="match status" value="1"/>
</dbReference>
<keyword evidence="3" id="KW-1185">Reference proteome</keyword>
<accession>A0A7Z0I0C9</accession>
<evidence type="ECO:0000259" key="1">
    <source>
        <dbReference type="Pfam" id="PF01425"/>
    </source>
</evidence>
<dbReference type="InterPro" id="IPR000120">
    <property type="entry name" value="Amidase"/>
</dbReference>
<dbReference type="Gene3D" id="3.90.1300.10">
    <property type="entry name" value="Amidase signature (AS) domain"/>
    <property type="match status" value="1"/>
</dbReference>
<evidence type="ECO:0000313" key="2">
    <source>
        <dbReference type="EMBL" id="NYS25603.1"/>
    </source>
</evidence>